<feature type="transmembrane region" description="Helical" evidence="1">
    <location>
        <begin position="69"/>
        <end position="90"/>
    </location>
</feature>
<accession>A0ABX0KRY2</accession>
<evidence type="ECO:0000313" key="3">
    <source>
        <dbReference type="Proteomes" id="UP000712570"/>
    </source>
</evidence>
<protein>
    <recommendedName>
        <fullName evidence="4">Yip1 domain-containing protein</fullName>
    </recommendedName>
</protein>
<gene>
    <name evidence="2" type="ORF">HA050_03010</name>
</gene>
<dbReference type="EMBL" id="JAAOLX010000001">
    <property type="protein sequence ID" value="NHQ85080.1"/>
    <property type="molecule type" value="Genomic_DNA"/>
</dbReference>
<keyword evidence="1" id="KW-0812">Transmembrane</keyword>
<keyword evidence="3" id="KW-1185">Reference proteome</keyword>
<evidence type="ECO:0000256" key="1">
    <source>
        <dbReference type="SAM" id="Phobius"/>
    </source>
</evidence>
<reference evidence="2 3" key="1">
    <citation type="submission" date="2020-03" db="EMBL/GenBank/DDBJ databases">
        <title>Draft genome sequence of environmentally isolated violet-colored cultures.</title>
        <authorList>
            <person name="Wilson H.S."/>
        </authorList>
    </citation>
    <scope>NUCLEOTIDE SEQUENCE [LARGE SCALE GENOMIC DNA]</scope>
    <source>
        <strain evidence="2 3">HSC-16F04</strain>
    </source>
</reference>
<organism evidence="2 3">
    <name type="scientific">Iodobacter violaceini</name>
    <dbReference type="NCBI Taxonomy" id="3044271"/>
    <lineage>
        <taxon>Bacteria</taxon>
        <taxon>Pseudomonadati</taxon>
        <taxon>Pseudomonadota</taxon>
        <taxon>Betaproteobacteria</taxon>
        <taxon>Neisseriales</taxon>
        <taxon>Chitinibacteraceae</taxon>
        <taxon>Iodobacter</taxon>
    </lineage>
</organism>
<evidence type="ECO:0000313" key="2">
    <source>
        <dbReference type="EMBL" id="NHQ85080.1"/>
    </source>
</evidence>
<name>A0ABX0KRY2_9NEIS</name>
<feature type="transmembrane region" description="Helical" evidence="1">
    <location>
        <begin position="102"/>
        <end position="121"/>
    </location>
</feature>
<feature type="transmembrane region" description="Helical" evidence="1">
    <location>
        <begin position="127"/>
        <end position="144"/>
    </location>
</feature>
<sequence length="145" mass="17122">MKKYLTPVLWFFDQSKKYFLIYGGAMENPERVFKSFIVILPFILIYNMAHFFMSNIENTKTTFSLLFDLPLMIMTLPWSIWLTSGVEILLESKFHPKTIQGIITVILFSFLWMHSYFFVGFIYFGKLVKWGVVVPAILLFLFIFG</sequence>
<feature type="transmembrane region" description="Helical" evidence="1">
    <location>
        <begin position="32"/>
        <end position="49"/>
    </location>
</feature>
<comment type="caution">
    <text evidence="2">The sequence shown here is derived from an EMBL/GenBank/DDBJ whole genome shotgun (WGS) entry which is preliminary data.</text>
</comment>
<keyword evidence="1" id="KW-1133">Transmembrane helix</keyword>
<keyword evidence="1" id="KW-0472">Membrane</keyword>
<evidence type="ECO:0008006" key="4">
    <source>
        <dbReference type="Google" id="ProtNLM"/>
    </source>
</evidence>
<dbReference type="Proteomes" id="UP000712570">
    <property type="component" value="Unassembled WGS sequence"/>
</dbReference>
<proteinExistence type="predicted"/>